<name>A0A975U793_9VIBR</name>
<evidence type="ECO:0000259" key="1">
    <source>
        <dbReference type="Pfam" id="PF24346"/>
    </source>
</evidence>
<keyword evidence="3" id="KW-1185">Reference proteome</keyword>
<dbReference type="AlphaFoldDB" id="A0A975U793"/>
<sequence length="312" mass="32865">MIMHSVFVKGGPGGNLYEYYADGLLVSSDTGLHAPVGKNGRYAGLSHISFCYTPGAPEIKITKTCTYGGLEGGDTLRYNYTLLVENTGQLPLYDITATDTTAENVDLSGNSHVYPWGMLDVGDSKEFNGSFTVGQNGILNEAMVTAALVSGGTPSVTDDDSFDCPSQNIPGTLSLQKDCDVYVVNRFAETGMNEYGLKVHYSGSVCNTSDVTINGVIVQDNKDPEPHDIGTLYPQGTDGDCADYSGSYEPVPEEGEGLPLAGEAVRAFTDEVNALGVTAFGGIVEAVPADASCTLCPACADLEQCPVDVVQF</sequence>
<dbReference type="InterPro" id="IPR055354">
    <property type="entry name" value="DUF7507"/>
</dbReference>
<dbReference type="KEGG" id="vos:KNV97_00465"/>
<proteinExistence type="predicted"/>
<gene>
    <name evidence="2" type="ORF">KNV97_00465</name>
</gene>
<dbReference type="Pfam" id="PF24346">
    <property type="entry name" value="DUF7507"/>
    <property type="match status" value="1"/>
</dbReference>
<organism evidence="2 3">
    <name type="scientific">Vibrio ostreae</name>
    <dbReference type="NCBI Taxonomy" id="2841925"/>
    <lineage>
        <taxon>Bacteria</taxon>
        <taxon>Pseudomonadati</taxon>
        <taxon>Pseudomonadota</taxon>
        <taxon>Gammaproteobacteria</taxon>
        <taxon>Vibrionales</taxon>
        <taxon>Vibrionaceae</taxon>
        <taxon>Vibrio</taxon>
    </lineage>
</organism>
<evidence type="ECO:0000313" key="2">
    <source>
        <dbReference type="EMBL" id="QXO16498.1"/>
    </source>
</evidence>
<accession>A0A975U793</accession>
<evidence type="ECO:0000313" key="3">
    <source>
        <dbReference type="Proteomes" id="UP000694232"/>
    </source>
</evidence>
<feature type="domain" description="DUF7507" evidence="1">
    <location>
        <begin position="56"/>
        <end position="155"/>
    </location>
</feature>
<dbReference type="EMBL" id="CP076642">
    <property type="protein sequence ID" value="QXO16498.1"/>
    <property type="molecule type" value="Genomic_DNA"/>
</dbReference>
<protein>
    <recommendedName>
        <fullName evidence="1">DUF7507 domain-containing protein</fullName>
    </recommendedName>
</protein>
<reference evidence="2" key="1">
    <citation type="submission" date="2021-06" db="EMBL/GenBank/DDBJ databases">
        <title>Vibrio nov. sp., novel gut bacterium isolated from Yellow Sea oyster.</title>
        <authorList>
            <person name="Muhammad N."/>
            <person name="Nguyen T.H."/>
            <person name="Lee Y.-J."/>
            <person name="Ko J."/>
            <person name="Kim S.-G."/>
        </authorList>
    </citation>
    <scope>NUCLEOTIDE SEQUENCE</scope>
    <source>
        <strain evidence="2">OG9-811</strain>
    </source>
</reference>
<dbReference type="Proteomes" id="UP000694232">
    <property type="component" value="Chromosome 2"/>
</dbReference>